<keyword evidence="2 4" id="KW-0378">Hydrolase</keyword>
<comment type="caution">
    <text evidence="4">The sequence shown here is derived from an EMBL/GenBank/DDBJ whole genome shotgun (WGS) entry which is preliminary data.</text>
</comment>
<gene>
    <name evidence="4" type="ORF">OW763_11590</name>
</gene>
<dbReference type="SMART" id="SM00646">
    <property type="entry name" value="Ami_3"/>
    <property type="match status" value="3"/>
</dbReference>
<feature type="domain" description="MurNAc-LAA" evidence="3">
    <location>
        <begin position="206"/>
        <end position="316"/>
    </location>
</feature>
<dbReference type="InterPro" id="IPR050695">
    <property type="entry name" value="N-acetylmuramoyl_amidase_3"/>
</dbReference>
<dbReference type="InterPro" id="IPR011081">
    <property type="entry name" value="Big_4"/>
</dbReference>
<dbReference type="GO" id="GO:0008745">
    <property type="term" value="F:N-acetylmuramoyl-L-alanine amidase activity"/>
    <property type="evidence" value="ECO:0007669"/>
    <property type="project" value="UniProtKB-EC"/>
</dbReference>
<keyword evidence="5" id="KW-1185">Reference proteome</keyword>
<dbReference type="InterPro" id="IPR002508">
    <property type="entry name" value="MurNAc-LAA_cat"/>
</dbReference>
<sequence length="864" mass="95690">MRCVKRIVIFMVMMLFIGGMSNLKAFGITYNQMQSKFNIDIDKVWDIEFNEDIDRNSVLGQDNIIVLDDENNNVKIKVGYKDSRTISVSPVYHYEYGKTYMLIIRQDIKSKKGKTMLKPVKMKFTIKSKVEKPVSSKENVVVLDAGRAGNDIGAEVGPSGIKGKDINLDVAIKAGKILESNGVKVVYTRKTDYVSWSKDDSIEARSKIVNDANADVLVSIHCNSSNSKDANGIETYYLENDSESKKLASYIQNDLVSKTGLRNRGIMSSRFKTLSKVNATAVYLDLGFITNPTEEKVLNSEEFKKNSAEAIANLVLKYLDVKRERYIKDIKDKTVLLFKGEKYNFPHAVTAVMNDNTNKNVSVKWDKNYINTSKAGTYTYKGTINGYDDKVSLTIIVSDDSSAQKPIDPKQKVICIDSARGGSYIGVTGVTGVKEKDINLKVGLKAGKILEEKGYKVIYTRKSDSMPWSKDRDIEMRDKIANDGDADLFISIHCLQSTQNPSATGVQAYYLNNDNISKQLANDIQSELIKNTGARDRGIQGRDLRTLKNLEGTGMFIYLGFLTNSQEEKLLNSESYQDKCAKAIADGIINNLNSSTSTDVSINSVQDITVNLLKGQEYLLPKKVDALTSGNRNVKTDVVWAVNNIDTSKLGTYVIPGRVKGYNKTVTLVAIVGSNSSNKKYKICIDPGHGGYDSGAVGTTGIKEKDVALGVSLKLGDILVKNGLDVVFTRTSDNTPWPADKSAELKKRCSIANTSNVDYFVSIHANSTNNRQITGTEVLYYRDKTDGIPLARNIQDEMITATGNNDRGLKPRGIYVTKYTNAPSALVELEFISNPEKEKMLNTSSYQQKCAEAIARGILKTVEK</sequence>
<accession>A0ABT4D185</accession>
<evidence type="ECO:0000313" key="5">
    <source>
        <dbReference type="Proteomes" id="UP001078443"/>
    </source>
</evidence>
<dbReference type="SUPFAM" id="SSF53187">
    <property type="entry name" value="Zn-dependent exopeptidases"/>
    <property type="match status" value="3"/>
</dbReference>
<evidence type="ECO:0000256" key="2">
    <source>
        <dbReference type="ARBA" id="ARBA00022801"/>
    </source>
</evidence>
<dbReference type="Gene3D" id="3.40.630.40">
    <property type="entry name" value="Zn-dependent exopeptidases"/>
    <property type="match status" value="3"/>
</dbReference>
<evidence type="ECO:0000256" key="1">
    <source>
        <dbReference type="ARBA" id="ARBA00022729"/>
    </source>
</evidence>
<evidence type="ECO:0000259" key="3">
    <source>
        <dbReference type="SMART" id="SM00646"/>
    </source>
</evidence>
<reference evidence="4" key="1">
    <citation type="submission" date="2022-12" db="EMBL/GenBank/DDBJ databases">
        <authorList>
            <person name="Wang J."/>
        </authorList>
    </citation>
    <scope>NUCLEOTIDE SEQUENCE</scope>
    <source>
        <strain evidence="4">HY-45-18</strain>
    </source>
</reference>
<dbReference type="Proteomes" id="UP001078443">
    <property type="component" value="Unassembled WGS sequence"/>
</dbReference>
<dbReference type="Pfam" id="PF07532">
    <property type="entry name" value="Big_4"/>
    <property type="match status" value="2"/>
</dbReference>
<dbReference type="Gene3D" id="2.30.30.100">
    <property type="match status" value="1"/>
</dbReference>
<dbReference type="InterPro" id="IPR032812">
    <property type="entry name" value="SbsA_Ig"/>
</dbReference>
<organism evidence="4 5">
    <name type="scientific">Clostridium aestuarii</name>
    <dbReference type="NCBI Taxonomy" id="338193"/>
    <lineage>
        <taxon>Bacteria</taxon>
        <taxon>Bacillati</taxon>
        <taxon>Bacillota</taxon>
        <taxon>Clostridia</taxon>
        <taxon>Eubacteriales</taxon>
        <taxon>Clostridiaceae</taxon>
        <taxon>Clostridium</taxon>
    </lineage>
</organism>
<dbReference type="EMBL" id="JAPQER010000004">
    <property type="protein sequence ID" value="MCY6484986.1"/>
    <property type="molecule type" value="Genomic_DNA"/>
</dbReference>
<dbReference type="Pfam" id="PF01520">
    <property type="entry name" value="Amidase_3"/>
    <property type="match status" value="3"/>
</dbReference>
<protein>
    <submittedName>
        <fullName evidence="4">N-acetylmuramoyl-L-alanine amidase</fullName>
        <ecNumber evidence="4">3.5.1.28</ecNumber>
    </submittedName>
</protein>
<dbReference type="PANTHER" id="PTHR30404:SF0">
    <property type="entry name" value="N-ACETYLMURAMOYL-L-ALANINE AMIDASE AMIC"/>
    <property type="match status" value="1"/>
</dbReference>
<dbReference type="EC" id="3.5.1.28" evidence="4"/>
<dbReference type="Pfam" id="PF13205">
    <property type="entry name" value="Big_5"/>
    <property type="match status" value="1"/>
</dbReference>
<dbReference type="RefSeq" id="WP_268041303.1">
    <property type="nucleotide sequence ID" value="NZ_JAPQER010000004.1"/>
</dbReference>
<name>A0ABT4D185_9CLOT</name>
<dbReference type="CDD" id="cd02696">
    <property type="entry name" value="MurNAc-LAA"/>
    <property type="match status" value="3"/>
</dbReference>
<evidence type="ECO:0000313" key="4">
    <source>
        <dbReference type="EMBL" id="MCY6484986.1"/>
    </source>
</evidence>
<feature type="domain" description="MurNAc-LAA" evidence="3">
    <location>
        <begin position="478"/>
        <end position="589"/>
    </location>
</feature>
<keyword evidence="1" id="KW-0732">Signal</keyword>
<dbReference type="PANTHER" id="PTHR30404">
    <property type="entry name" value="N-ACETYLMURAMOYL-L-ALANINE AMIDASE"/>
    <property type="match status" value="1"/>
</dbReference>
<feature type="domain" description="MurNAc-LAA" evidence="3">
    <location>
        <begin position="749"/>
        <end position="859"/>
    </location>
</feature>
<proteinExistence type="predicted"/>